<dbReference type="GO" id="GO:0005789">
    <property type="term" value="C:endoplasmic reticulum membrane"/>
    <property type="evidence" value="ECO:0007669"/>
    <property type="project" value="TreeGrafter"/>
</dbReference>
<dbReference type="Gene3D" id="3.30.40.10">
    <property type="entry name" value="Zinc/RING finger domain, C3HC4 (zinc finger)"/>
    <property type="match status" value="1"/>
</dbReference>
<evidence type="ECO:0000259" key="8">
    <source>
        <dbReference type="PROSITE" id="PS50089"/>
    </source>
</evidence>
<dbReference type="GO" id="GO:0000139">
    <property type="term" value="C:Golgi membrane"/>
    <property type="evidence" value="ECO:0007669"/>
    <property type="project" value="TreeGrafter"/>
</dbReference>
<reference evidence="9" key="1">
    <citation type="journal article" date="2024" name="BMC Genomics">
        <title>Functional annotation of a divergent genome using sequence and structure-based similarity.</title>
        <authorList>
            <person name="Svedberg D."/>
            <person name="Winiger R.R."/>
            <person name="Berg A."/>
            <person name="Sharma H."/>
            <person name="Tellgren-Roth C."/>
            <person name="Debrunner-Vossbrinck B.A."/>
            <person name="Vossbrinck C.R."/>
            <person name="Barandun J."/>
        </authorList>
    </citation>
    <scope>NUCLEOTIDE SEQUENCE</scope>
    <source>
        <strain evidence="9">Illinois isolate</strain>
    </source>
</reference>
<keyword evidence="5 7" id="KW-0472">Membrane</keyword>
<dbReference type="PANTHER" id="PTHR13407">
    <property type="entry name" value="RNF121 PROTEIN"/>
    <property type="match status" value="1"/>
</dbReference>
<feature type="transmembrane region" description="Helical" evidence="7">
    <location>
        <begin position="98"/>
        <end position="116"/>
    </location>
</feature>
<dbReference type="GO" id="GO:0036503">
    <property type="term" value="P:ERAD pathway"/>
    <property type="evidence" value="ECO:0007669"/>
    <property type="project" value="TreeGrafter"/>
</dbReference>
<keyword evidence="6" id="KW-0863">Zinc-finger</keyword>
<evidence type="ECO:0000256" key="6">
    <source>
        <dbReference type="PROSITE-ProRule" id="PRU00175"/>
    </source>
</evidence>
<feature type="transmembrane region" description="Helical" evidence="7">
    <location>
        <begin position="281"/>
        <end position="301"/>
    </location>
</feature>
<gene>
    <name evidence="9" type="ORF">VNE69_05229</name>
</gene>
<dbReference type="InterPro" id="IPR013083">
    <property type="entry name" value="Znf_RING/FYVE/PHD"/>
</dbReference>
<sequence length="304" mass="35663">MSSFDDAQSATEHFIYNADNYNRREYHSPPPRYIFIQTEPTIIDFIPFIFSMLIYALVVQTGCVIVKKCSTRFYNILVFLTLMLAPPFILLYTGFLMFPFLWALFVLPMSVLYYKINKKPLHKNMPRMIFNIFKNLFFITNIGICALQSFTILSFFFFSSYIVSSFLSLLTIVYFALLSRELVFLFSETMASNTGFYSREGIPQRNNNESLCMICTKVFDNSEPIHTLICNHNFHETCIKGWTMIAKKKSCPYCKKGVDLDTFSKDIWYQSEIWFYPLIEALRSGIVFVFILIVIIFYRLIKSK</sequence>
<dbReference type="GeneID" id="90541453"/>
<evidence type="ECO:0000313" key="10">
    <source>
        <dbReference type="Proteomes" id="UP001334084"/>
    </source>
</evidence>
<feature type="transmembrane region" description="Helical" evidence="7">
    <location>
        <begin position="45"/>
        <end position="66"/>
    </location>
</feature>
<dbReference type="GO" id="GO:0008270">
    <property type="term" value="F:zinc ion binding"/>
    <property type="evidence" value="ECO:0007669"/>
    <property type="project" value="UniProtKB-KW"/>
</dbReference>
<keyword evidence="3" id="KW-0479">Metal-binding</keyword>
<protein>
    <submittedName>
        <fullName evidence="9">RING finger protein 121</fullName>
    </submittedName>
</protein>
<keyword evidence="2 7" id="KW-0812">Transmembrane</keyword>
<dbReference type="Proteomes" id="UP001334084">
    <property type="component" value="Chromosome 5"/>
</dbReference>
<dbReference type="EMBL" id="CP142730">
    <property type="protein sequence ID" value="WUR03640.1"/>
    <property type="molecule type" value="Genomic_DNA"/>
</dbReference>
<feature type="transmembrane region" description="Helical" evidence="7">
    <location>
        <begin position="156"/>
        <end position="177"/>
    </location>
</feature>
<feature type="transmembrane region" description="Helical" evidence="7">
    <location>
        <begin position="128"/>
        <end position="150"/>
    </location>
</feature>
<evidence type="ECO:0000256" key="4">
    <source>
        <dbReference type="ARBA" id="ARBA00022989"/>
    </source>
</evidence>
<evidence type="ECO:0000256" key="7">
    <source>
        <dbReference type="SAM" id="Phobius"/>
    </source>
</evidence>
<evidence type="ECO:0000256" key="5">
    <source>
        <dbReference type="ARBA" id="ARBA00023136"/>
    </source>
</evidence>
<organism evidence="9 10">
    <name type="scientific">Vairimorpha necatrix</name>
    <dbReference type="NCBI Taxonomy" id="6039"/>
    <lineage>
        <taxon>Eukaryota</taxon>
        <taxon>Fungi</taxon>
        <taxon>Fungi incertae sedis</taxon>
        <taxon>Microsporidia</taxon>
        <taxon>Nosematidae</taxon>
        <taxon>Vairimorpha</taxon>
    </lineage>
</organism>
<dbReference type="InterPro" id="IPR001841">
    <property type="entry name" value="Znf_RING"/>
</dbReference>
<feature type="transmembrane region" description="Helical" evidence="7">
    <location>
        <begin position="73"/>
        <end position="92"/>
    </location>
</feature>
<dbReference type="SMART" id="SM00184">
    <property type="entry name" value="RING"/>
    <property type="match status" value="1"/>
</dbReference>
<proteinExistence type="predicted"/>
<dbReference type="RefSeq" id="XP_065329785.1">
    <property type="nucleotide sequence ID" value="XM_065473713.1"/>
</dbReference>
<accession>A0AAX4JCG3</accession>
<dbReference type="GO" id="GO:0061630">
    <property type="term" value="F:ubiquitin protein ligase activity"/>
    <property type="evidence" value="ECO:0007669"/>
    <property type="project" value="TreeGrafter"/>
</dbReference>
<name>A0AAX4JCG3_9MICR</name>
<dbReference type="SUPFAM" id="SSF57850">
    <property type="entry name" value="RING/U-box"/>
    <property type="match status" value="1"/>
</dbReference>
<dbReference type="PANTHER" id="PTHR13407:SF0">
    <property type="entry name" value="FI05221P"/>
    <property type="match status" value="1"/>
</dbReference>
<dbReference type="Pfam" id="PF13639">
    <property type="entry name" value="zf-RING_2"/>
    <property type="match status" value="1"/>
</dbReference>
<dbReference type="AlphaFoldDB" id="A0AAX4JCG3"/>
<evidence type="ECO:0000256" key="3">
    <source>
        <dbReference type="ARBA" id="ARBA00022723"/>
    </source>
</evidence>
<dbReference type="InterPro" id="IPR040176">
    <property type="entry name" value="RNF121/RNF175"/>
</dbReference>
<dbReference type="PROSITE" id="PS50089">
    <property type="entry name" value="ZF_RING_2"/>
    <property type="match status" value="1"/>
</dbReference>
<keyword evidence="4 7" id="KW-1133">Transmembrane helix</keyword>
<keyword evidence="6" id="KW-0862">Zinc</keyword>
<evidence type="ECO:0000313" key="9">
    <source>
        <dbReference type="EMBL" id="WUR03640.1"/>
    </source>
</evidence>
<comment type="subcellular location">
    <subcellularLocation>
        <location evidence="1">Membrane</location>
        <topology evidence="1">Multi-pass membrane protein</topology>
    </subcellularLocation>
</comment>
<evidence type="ECO:0000256" key="2">
    <source>
        <dbReference type="ARBA" id="ARBA00022692"/>
    </source>
</evidence>
<dbReference type="KEGG" id="vnx:VNE69_05229"/>
<keyword evidence="10" id="KW-1185">Reference proteome</keyword>
<feature type="domain" description="RING-type" evidence="8">
    <location>
        <begin position="212"/>
        <end position="255"/>
    </location>
</feature>
<evidence type="ECO:0000256" key="1">
    <source>
        <dbReference type="ARBA" id="ARBA00004141"/>
    </source>
</evidence>